<dbReference type="Gene3D" id="3.40.50.300">
    <property type="entry name" value="P-loop containing nucleotide triphosphate hydrolases"/>
    <property type="match status" value="1"/>
</dbReference>
<keyword evidence="2" id="KW-0067">ATP-binding</keyword>
<dbReference type="InterPro" id="IPR011704">
    <property type="entry name" value="ATPase_dyneun-rel_AAA"/>
</dbReference>
<dbReference type="Proteomes" id="UP001141434">
    <property type="component" value="Unassembled WGS sequence"/>
</dbReference>
<dbReference type="OrthoDB" id="5186at2759"/>
<proteinExistence type="predicted"/>
<protein>
    <submittedName>
        <fullName evidence="4">Midasin</fullName>
    </submittedName>
</protein>
<dbReference type="PANTHER" id="PTHR48103">
    <property type="entry name" value="MIDASIN-RELATED"/>
    <property type="match status" value="1"/>
</dbReference>
<dbReference type="GO" id="GO:0000027">
    <property type="term" value="P:ribosomal large subunit assembly"/>
    <property type="evidence" value="ECO:0007669"/>
    <property type="project" value="TreeGrafter"/>
</dbReference>
<keyword evidence="5" id="KW-1185">Reference proteome</keyword>
<keyword evidence="1" id="KW-0547">Nucleotide-binding</keyword>
<evidence type="ECO:0000256" key="1">
    <source>
        <dbReference type="ARBA" id="ARBA00022741"/>
    </source>
</evidence>
<sequence>MDERPVYERALSESQLLEQLPREIATLIRTASGTEYLHALALGALQPECTESAFRLYEPIFVDLAARWLRLDTPADSISIFLAFARILPFATHLRPFASQYALSQAGPLSALAVSEELSFLKLNIPSARALLLAIFRLLSFDLETFSKAVSPLQLQSLFQHHDRVTRYLAVRCFALYMHAADAATEKMVRVNLGNEPIAGEWEGITVDYRVLGLWEERRWESLQKHMQNERLSRTESETLALMNRAQESFTARTAAVCGVLIPRLKDAPPSSFSVVKTPTAITNLRRIATSLLGFKPILLIGLPNAGKTSLINDVAATMGQAESMVTLHLNEQTDAKSLLGMYATSSATGSFAWQPGVLTKAAREGRWVLIEDLDRAPSEVLGLILPIIERGS</sequence>
<evidence type="ECO:0000256" key="2">
    <source>
        <dbReference type="ARBA" id="ARBA00022840"/>
    </source>
</evidence>
<evidence type="ECO:0000259" key="3">
    <source>
        <dbReference type="Pfam" id="PF07728"/>
    </source>
</evidence>
<accession>A0A9W9JUH5</accession>
<dbReference type="GO" id="GO:0005634">
    <property type="term" value="C:nucleus"/>
    <property type="evidence" value="ECO:0007669"/>
    <property type="project" value="TreeGrafter"/>
</dbReference>
<reference evidence="4" key="2">
    <citation type="journal article" date="2023" name="IMA Fungus">
        <title>Comparative genomic study of the Penicillium genus elucidates a diverse pangenome and 15 lateral gene transfer events.</title>
        <authorList>
            <person name="Petersen C."/>
            <person name="Sorensen T."/>
            <person name="Nielsen M.R."/>
            <person name="Sondergaard T.E."/>
            <person name="Sorensen J.L."/>
            <person name="Fitzpatrick D.A."/>
            <person name="Frisvad J.C."/>
            <person name="Nielsen K.L."/>
        </authorList>
    </citation>
    <scope>NUCLEOTIDE SEQUENCE</scope>
    <source>
        <strain evidence="4">IBT 34128</strain>
    </source>
</reference>
<feature type="domain" description="ATPase dynein-related AAA" evidence="3">
    <location>
        <begin position="297"/>
        <end position="391"/>
    </location>
</feature>
<reference evidence="4" key="1">
    <citation type="submission" date="2022-11" db="EMBL/GenBank/DDBJ databases">
        <authorList>
            <person name="Petersen C."/>
        </authorList>
    </citation>
    <scope>NUCLEOTIDE SEQUENCE</scope>
    <source>
        <strain evidence="4">IBT 34128</strain>
    </source>
</reference>
<dbReference type="Pfam" id="PF07728">
    <property type="entry name" value="AAA_5"/>
    <property type="match status" value="1"/>
</dbReference>
<dbReference type="InterPro" id="IPR027417">
    <property type="entry name" value="P-loop_NTPase"/>
</dbReference>
<dbReference type="GeneID" id="81399904"/>
<name>A0A9W9JUH5_9EURO</name>
<dbReference type="EMBL" id="JAPMSZ010000012">
    <property type="protein sequence ID" value="KAJ5081946.1"/>
    <property type="molecule type" value="Genomic_DNA"/>
</dbReference>
<gene>
    <name evidence="4" type="ORF">NUU61_010210</name>
</gene>
<dbReference type="GO" id="GO:0016887">
    <property type="term" value="F:ATP hydrolysis activity"/>
    <property type="evidence" value="ECO:0007669"/>
    <property type="project" value="InterPro"/>
</dbReference>
<dbReference type="SUPFAM" id="SSF52540">
    <property type="entry name" value="P-loop containing nucleoside triphosphate hydrolases"/>
    <property type="match status" value="1"/>
</dbReference>
<evidence type="ECO:0000313" key="5">
    <source>
        <dbReference type="Proteomes" id="UP001141434"/>
    </source>
</evidence>
<dbReference type="FunFam" id="3.40.50.300:FF:000582">
    <property type="entry name" value="Midasin"/>
    <property type="match status" value="1"/>
</dbReference>
<dbReference type="GO" id="GO:0005524">
    <property type="term" value="F:ATP binding"/>
    <property type="evidence" value="ECO:0007669"/>
    <property type="project" value="UniProtKB-KW"/>
</dbReference>
<dbReference type="PANTHER" id="PTHR48103:SF2">
    <property type="entry name" value="MIDASIN"/>
    <property type="match status" value="1"/>
</dbReference>
<dbReference type="AlphaFoldDB" id="A0A9W9JUH5"/>
<dbReference type="RefSeq" id="XP_056507233.1">
    <property type="nucleotide sequence ID" value="XM_056660735.1"/>
</dbReference>
<organism evidence="4 5">
    <name type="scientific">Penicillium alfredii</name>
    <dbReference type="NCBI Taxonomy" id="1506179"/>
    <lineage>
        <taxon>Eukaryota</taxon>
        <taxon>Fungi</taxon>
        <taxon>Dikarya</taxon>
        <taxon>Ascomycota</taxon>
        <taxon>Pezizomycotina</taxon>
        <taxon>Eurotiomycetes</taxon>
        <taxon>Eurotiomycetidae</taxon>
        <taxon>Eurotiales</taxon>
        <taxon>Aspergillaceae</taxon>
        <taxon>Penicillium</taxon>
    </lineage>
</organism>
<comment type="caution">
    <text evidence="4">The sequence shown here is derived from an EMBL/GenBank/DDBJ whole genome shotgun (WGS) entry which is preliminary data.</text>
</comment>
<dbReference type="GO" id="GO:0000055">
    <property type="term" value="P:ribosomal large subunit export from nucleus"/>
    <property type="evidence" value="ECO:0007669"/>
    <property type="project" value="TreeGrafter"/>
</dbReference>
<dbReference type="GO" id="GO:0030687">
    <property type="term" value="C:preribosome, large subunit precursor"/>
    <property type="evidence" value="ECO:0007669"/>
    <property type="project" value="TreeGrafter"/>
</dbReference>
<evidence type="ECO:0000313" key="4">
    <source>
        <dbReference type="EMBL" id="KAJ5081946.1"/>
    </source>
</evidence>